<feature type="compositionally biased region" description="Polar residues" evidence="1">
    <location>
        <begin position="1"/>
        <end position="18"/>
    </location>
</feature>
<dbReference type="Proteomes" id="UP000501568">
    <property type="component" value="Chromosome"/>
</dbReference>
<keyword evidence="3" id="KW-1185">Reference proteome</keyword>
<dbReference type="KEGG" id="spzr:G5C33_07370"/>
<dbReference type="AlphaFoldDB" id="A0A6G6Y4X7"/>
<protein>
    <submittedName>
        <fullName evidence="2">Uncharacterized protein</fullName>
    </submittedName>
</protein>
<dbReference type="EMBL" id="CP049109">
    <property type="protein sequence ID" value="QIG79626.1"/>
    <property type="molecule type" value="Genomic_DNA"/>
</dbReference>
<proteinExistence type="predicted"/>
<dbReference type="RefSeq" id="WP_165326626.1">
    <property type="nucleotide sequence ID" value="NZ_CP049109.1"/>
</dbReference>
<organism evidence="2 3">
    <name type="scientific">Stakelama tenebrarum</name>
    <dbReference type="NCBI Taxonomy" id="2711215"/>
    <lineage>
        <taxon>Bacteria</taxon>
        <taxon>Pseudomonadati</taxon>
        <taxon>Pseudomonadota</taxon>
        <taxon>Alphaproteobacteria</taxon>
        <taxon>Sphingomonadales</taxon>
        <taxon>Sphingomonadaceae</taxon>
        <taxon>Stakelama</taxon>
    </lineage>
</organism>
<sequence>MMNSTPPQHKNNPENKNTGALPDGKNDMHPAIIQLVRHLARISAENDYKYFLETGKVPYTGDEPERTSP</sequence>
<evidence type="ECO:0000313" key="3">
    <source>
        <dbReference type="Proteomes" id="UP000501568"/>
    </source>
</evidence>
<accession>A0A6G6Y4X7</accession>
<reference evidence="2 3" key="1">
    <citation type="submission" date="2020-02" db="EMBL/GenBank/DDBJ databases">
        <authorList>
            <person name="Zheng R.K."/>
            <person name="Sun C.M."/>
        </authorList>
    </citation>
    <scope>NUCLEOTIDE SEQUENCE [LARGE SCALE GENOMIC DNA]</scope>
    <source>
        <strain evidence="3">zrk23</strain>
    </source>
</reference>
<name>A0A6G6Y4X7_9SPHN</name>
<gene>
    <name evidence="2" type="ORF">G5C33_07370</name>
</gene>
<feature type="region of interest" description="Disordered" evidence="1">
    <location>
        <begin position="1"/>
        <end position="27"/>
    </location>
</feature>
<evidence type="ECO:0000256" key="1">
    <source>
        <dbReference type="SAM" id="MobiDB-lite"/>
    </source>
</evidence>
<evidence type="ECO:0000313" key="2">
    <source>
        <dbReference type="EMBL" id="QIG79626.1"/>
    </source>
</evidence>